<keyword evidence="2" id="KW-1185">Reference proteome</keyword>
<sequence length="162" mass="17018">MGANQAKVTDEMGAMNAAVAQALRSANRAEAASGQDGLGLGYTGGISNSGDASDDLIMMQHSFRIVNVHFPSFVDDVKRVAVLRREAGAIQADATTAAAIVSTDETSKKVDEEVDTEATMIREKAEASTQNLLSAARHVADTFTELLNSAKPLATGLVSHFH</sequence>
<organism evidence="1 2">
    <name type="scientific">Protopolystoma xenopodis</name>
    <dbReference type="NCBI Taxonomy" id="117903"/>
    <lineage>
        <taxon>Eukaryota</taxon>
        <taxon>Metazoa</taxon>
        <taxon>Spiralia</taxon>
        <taxon>Lophotrochozoa</taxon>
        <taxon>Platyhelminthes</taxon>
        <taxon>Monogenea</taxon>
        <taxon>Polyopisthocotylea</taxon>
        <taxon>Polystomatidea</taxon>
        <taxon>Polystomatidae</taxon>
        <taxon>Protopolystoma</taxon>
    </lineage>
</organism>
<dbReference type="EMBL" id="CAAALY010036069">
    <property type="protein sequence ID" value="VEL18225.1"/>
    <property type="molecule type" value="Genomic_DNA"/>
</dbReference>
<gene>
    <name evidence="1" type="ORF">PXEA_LOCUS11665</name>
</gene>
<reference evidence="1" key="1">
    <citation type="submission" date="2018-11" db="EMBL/GenBank/DDBJ databases">
        <authorList>
            <consortium name="Pathogen Informatics"/>
        </authorList>
    </citation>
    <scope>NUCLEOTIDE SEQUENCE</scope>
</reference>
<name>A0A3S5FDD8_9PLAT</name>
<dbReference type="OrthoDB" id="6260664at2759"/>
<proteinExistence type="predicted"/>
<evidence type="ECO:0000313" key="2">
    <source>
        <dbReference type="Proteomes" id="UP000784294"/>
    </source>
</evidence>
<evidence type="ECO:0000313" key="1">
    <source>
        <dbReference type="EMBL" id="VEL18225.1"/>
    </source>
</evidence>
<protein>
    <recommendedName>
        <fullName evidence="3">Talin central domain-containing protein</fullName>
    </recommendedName>
</protein>
<dbReference type="AlphaFoldDB" id="A0A3S5FDD8"/>
<evidence type="ECO:0008006" key="3">
    <source>
        <dbReference type="Google" id="ProtNLM"/>
    </source>
</evidence>
<accession>A0A3S5FDD8</accession>
<comment type="caution">
    <text evidence="1">The sequence shown here is derived from an EMBL/GenBank/DDBJ whole genome shotgun (WGS) entry which is preliminary data.</text>
</comment>
<dbReference type="Proteomes" id="UP000784294">
    <property type="component" value="Unassembled WGS sequence"/>
</dbReference>